<name>A0A086TFU6_HAPC1</name>
<dbReference type="EMBL" id="JPKY01000004">
    <property type="protein sequence ID" value="KFH48228.1"/>
    <property type="molecule type" value="Genomic_DNA"/>
</dbReference>
<dbReference type="AlphaFoldDB" id="A0A086TFU6"/>
<evidence type="ECO:0000313" key="6">
    <source>
        <dbReference type="Proteomes" id="UP000029964"/>
    </source>
</evidence>
<dbReference type="Gene3D" id="3.40.50.720">
    <property type="entry name" value="NAD(P)-binding Rossmann-like Domain"/>
    <property type="match status" value="1"/>
</dbReference>
<dbReference type="STRING" id="857340.A0A086TFU6"/>
<sequence length="298" mass="31888">MAKKTGIITGGASGMGLETAKRLAARGDWNLHLVDLNPSAGKTALEAIPTATFHQVNVTSYDSLSRAFQAVFDKDGRLDFVFANAGIVERSSFYEPAQTKGTEPPPEPNLATLDVNMNAVVTTAYLAMHYMRLSPHKGKGAAIVMTASVGGLYPSEYTPIYAASKAGVVNLARSMAFPLHHSNGIRTYAICPGTVRTNLLVSEDWDSFPPEYFTPVSKIAATVEMLAEGGAMEDSAGRKVAAGEDFGLAVEICGEQHYFRDPVPFCNEEVAKVMAATSMSNQQAVFDKVKERNAKVAG</sequence>
<dbReference type="PRINTS" id="PR00080">
    <property type="entry name" value="SDRFAMILY"/>
</dbReference>
<reference evidence="6" key="1">
    <citation type="journal article" date="2014" name="Genome Announc.">
        <title>Genome sequence and annotation of Acremonium chrysogenum, producer of the beta-lactam antibiotic cephalosporin C.</title>
        <authorList>
            <person name="Terfehr D."/>
            <person name="Dahlmann T.A."/>
            <person name="Specht T."/>
            <person name="Zadra I."/>
            <person name="Kuernsteiner H."/>
            <person name="Kueck U."/>
        </authorList>
    </citation>
    <scope>NUCLEOTIDE SEQUENCE [LARGE SCALE GENOMIC DNA]</scope>
    <source>
        <strain evidence="6">ATCC 11550 / CBS 779.69 / DSM 880 / IAM 14645 / JCM 23072 / IMI 49137</strain>
    </source>
</reference>
<dbReference type="SUPFAM" id="SSF51735">
    <property type="entry name" value="NAD(P)-binding Rossmann-fold domains"/>
    <property type="match status" value="1"/>
</dbReference>
<keyword evidence="6" id="KW-1185">Reference proteome</keyword>
<comment type="similarity">
    <text evidence="1 4">Belongs to the short-chain dehydrogenases/reductases (SDR) family.</text>
</comment>
<comment type="caution">
    <text evidence="5">The sequence shown here is derived from an EMBL/GenBank/DDBJ whole genome shotgun (WGS) entry which is preliminary data.</text>
</comment>
<dbReference type="GO" id="GO:0016616">
    <property type="term" value="F:oxidoreductase activity, acting on the CH-OH group of donors, NAD or NADP as acceptor"/>
    <property type="evidence" value="ECO:0007669"/>
    <property type="project" value="TreeGrafter"/>
</dbReference>
<proteinExistence type="inferred from homology"/>
<dbReference type="PRINTS" id="PR00081">
    <property type="entry name" value="GDHRDH"/>
</dbReference>
<evidence type="ECO:0000256" key="1">
    <source>
        <dbReference type="ARBA" id="ARBA00006484"/>
    </source>
</evidence>
<evidence type="ECO:0000256" key="3">
    <source>
        <dbReference type="ARBA" id="ARBA00023002"/>
    </source>
</evidence>
<dbReference type="InterPro" id="IPR002347">
    <property type="entry name" value="SDR_fam"/>
</dbReference>
<dbReference type="Pfam" id="PF00106">
    <property type="entry name" value="adh_short"/>
    <property type="match status" value="1"/>
</dbReference>
<protein>
    <submittedName>
        <fullName evidence="5">15-hydroxyprostaglandin dehydrogenase [NAD(+)]-like protein</fullName>
    </submittedName>
</protein>
<keyword evidence="3" id="KW-0560">Oxidoreductase</keyword>
<dbReference type="OrthoDB" id="37659at2759"/>
<dbReference type="HOGENOM" id="CLU_010194_13_0_1"/>
<dbReference type="InterPro" id="IPR036291">
    <property type="entry name" value="NAD(P)-bd_dom_sf"/>
</dbReference>
<evidence type="ECO:0000256" key="4">
    <source>
        <dbReference type="RuleBase" id="RU000363"/>
    </source>
</evidence>
<dbReference type="PROSITE" id="PS00061">
    <property type="entry name" value="ADH_SHORT"/>
    <property type="match status" value="1"/>
</dbReference>
<dbReference type="PANTHER" id="PTHR44229:SF4">
    <property type="entry name" value="15-HYDROXYPROSTAGLANDIN DEHYDROGENASE [NAD(+)]"/>
    <property type="match status" value="1"/>
</dbReference>
<keyword evidence="2" id="KW-0521">NADP</keyword>
<evidence type="ECO:0000313" key="5">
    <source>
        <dbReference type="EMBL" id="KFH48228.1"/>
    </source>
</evidence>
<dbReference type="Proteomes" id="UP000029964">
    <property type="component" value="Unassembled WGS sequence"/>
</dbReference>
<evidence type="ECO:0000256" key="2">
    <source>
        <dbReference type="ARBA" id="ARBA00022857"/>
    </source>
</evidence>
<dbReference type="InterPro" id="IPR020904">
    <property type="entry name" value="Sc_DH/Rdtase_CS"/>
</dbReference>
<dbReference type="GO" id="GO:0005737">
    <property type="term" value="C:cytoplasm"/>
    <property type="evidence" value="ECO:0007669"/>
    <property type="project" value="TreeGrafter"/>
</dbReference>
<organism evidence="5 6">
    <name type="scientific">Hapsidospora chrysogenum (strain ATCC 11550 / CBS 779.69 / DSM 880 / IAM 14645 / JCM 23072 / IMI 49137)</name>
    <name type="common">Acremonium chrysogenum</name>
    <dbReference type="NCBI Taxonomy" id="857340"/>
    <lineage>
        <taxon>Eukaryota</taxon>
        <taxon>Fungi</taxon>
        <taxon>Dikarya</taxon>
        <taxon>Ascomycota</taxon>
        <taxon>Pezizomycotina</taxon>
        <taxon>Sordariomycetes</taxon>
        <taxon>Hypocreomycetidae</taxon>
        <taxon>Hypocreales</taxon>
        <taxon>Bionectriaceae</taxon>
        <taxon>Hapsidospora</taxon>
    </lineage>
</organism>
<gene>
    <name evidence="5" type="ORF">ACRE_009380</name>
</gene>
<dbReference type="PANTHER" id="PTHR44229">
    <property type="entry name" value="15-HYDROXYPROSTAGLANDIN DEHYDROGENASE [NAD(+)]"/>
    <property type="match status" value="1"/>
</dbReference>
<accession>A0A086TFU6</accession>